<dbReference type="Proteomes" id="UP000216444">
    <property type="component" value="Unassembled WGS sequence"/>
</dbReference>
<dbReference type="GO" id="GO:0016757">
    <property type="term" value="F:glycosyltransferase activity"/>
    <property type="evidence" value="ECO:0007669"/>
    <property type="project" value="UniProtKB-KW"/>
</dbReference>
<protein>
    <submittedName>
        <fullName evidence="5">Glycosyltransferase, group 1 family protein</fullName>
    </submittedName>
</protein>
<dbReference type="Gene3D" id="3.40.50.2000">
    <property type="entry name" value="Glycogen Phosphorylase B"/>
    <property type="match status" value="2"/>
</dbReference>
<dbReference type="CDD" id="cd03801">
    <property type="entry name" value="GT4_PimA-like"/>
    <property type="match status" value="1"/>
</dbReference>
<dbReference type="AlphaFoldDB" id="A0A261FDU0"/>
<dbReference type="InterPro" id="IPR001296">
    <property type="entry name" value="Glyco_trans_1"/>
</dbReference>
<accession>A0A261FDU0</accession>
<name>A0A261FDU0_9BIFI</name>
<comment type="caution">
    <text evidence="5">The sequence shown here is derived from an EMBL/GenBank/DDBJ whole genome shotgun (WGS) entry which is preliminary data.</text>
</comment>
<dbReference type="SUPFAM" id="SSF53756">
    <property type="entry name" value="UDP-Glycosyltransferase/glycogen phosphorylase"/>
    <property type="match status" value="1"/>
</dbReference>
<proteinExistence type="inferred from homology"/>
<keyword evidence="3 5" id="KW-0808">Transferase</keyword>
<evidence type="ECO:0000259" key="4">
    <source>
        <dbReference type="Pfam" id="PF00534"/>
    </source>
</evidence>
<evidence type="ECO:0000256" key="3">
    <source>
        <dbReference type="ARBA" id="ARBA00022679"/>
    </source>
</evidence>
<organism evidence="5 6">
    <name type="scientific">Bifidobacterium tissieri</name>
    <dbReference type="NCBI Taxonomy" id="1630162"/>
    <lineage>
        <taxon>Bacteria</taxon>
        <taxon>Bacillati</taxon>
        <taxon>Actinomycetota</taxon>
        <taxon>Actinomycetes</taxon>
        <taxon>Bifidobacteriales</taxon>
        <taxon>Bifidobacteriaceae</taxon>
        <taxon>Bifidobacterium</taxon>
    </lineage>
</organism>
<keyword evidence="6" id="KW-1185">Reference proteome</keyword>
<feature type="domain" description="Glycosyl transferase family 1" evidence="4">
    <location>
        <begin position="193"/>
        <end position="366"/>
    </location>
</feature>
<gene>
    <name evidence="5" type="ORF">BTIS_1524</name>
</gene>
<dbReference type="PANTHER" id="PTHR12526:SF640">
    <property type="entry name" value="COLANIC ACID BIOSYNTHESIS GLYCOSYLTRANSFERASE WCAL-RELATED"/>
    <property type="match status" value="1"/>
</dbReference>
<reference evidence="5 6" key="1">
    <citation type="journal article" date="2017" name="BMC Genomics">
        <title>Comparative genomic and phylogenomic analyses of the Bifidobacteriaceae family.</title>
        <authorList>
            <person name="Lugli G.A."/>
            <person name="Milani C."/>
            <person name="Turroni F."/>
            <person name="Duranti S."/>
            <person name="Mancabelli L."/>
            <person name="Mangifesta M."/>
            <person name="Ferrario C."/>
            <person name="Modesto M."/>
            <person name="Mattarelli P."/>
            <person name="Jiri K."/>
            <person name="van Sinderen D."/>
            <person name="Ventura M."/>
        </authorList>
    </citation>
    <scope>NUCLEOTIDE SEQUENCE [LARGE SCALE GENOMIC DNA]</scope>
    <source>
        <strain evidence="5 6">DSM 100201</strain>
    </source>
</reference>
<dbReference type="EMBL" id="MWWV01000010">
    <property type="protein sequence ID" value="OZG57205.1"/>
    <property type="molecule type" value="Genomic_DNA"/>
</dbReference>
<evidence type="ECO:0000256" key="2">
    <source>
        <dbReference type="ARBA" id="ARBA00022676"/>
    </source>
</evidence>
<evidence type="ECO:0000313" key="6">
    <source>
        <dbReference type="Proteomes" id="UP000216444"/>
    </source>
</evidence>
<evidence type="ECO:0000313" key="5">
    <source>
        <dbReference type="EMBL" id="OZG57205.1"/>
    </source>
</evidence>
<evidence type="ECO:0000256" key="1">
    <source>
        <dbReference type="ARBA" id="ARBA00009481"/>
    </source>
</evidence>
<sequence>MSDCARSVTGAGVSGGAIETLMTSLIRENERQQLLDLNVVTTLDDAARTMVAGIRHTRFIEISADTEFQRSMFKVRHAVARRIYPNGVLPNLYYAKVLQALRGEQSFDAVILEGGPASAPEQFARRFPDNLWYHMHYVPEWEFNSTGYAKVLAVSDFAANAWREHCRNQQTPVVTVHNGIDIDRFSHDLSQQDRDKARRALGFSPEDVIVLYCGRIIPAKGVLQLLKAVEQIDDPHVKLLVIGSPNFGAKDRTDYLEEVERRVQSLVERVKFTGFVQNSQIWRYAKLADMQVVPSLWEDAAPTVCMEAMAMGLPLIVTRSGGIQEYTSPECALTMSKDDHVEDGLEQAIIALRDDPERCRRMAQAGLDRSRDFTVASMYTHFVEQCERA</sequence>
<dbReference type="Pfam" id="PF00534">
    <property type="entry name" value="Glycos_transf_1"/>
    <property type="match status" value="1"/>
</dbReference>
<comment type="similarity">
    <text evidence="1">Belongs to the glycosyltransferase group 1 family. Glycosyltransferase 4 subfamily.</text>
</comment>
<dbReference type="PANTHER" id="PTHR12526">
    <property type="entry name" value="GLYCOSYLTRANSFERASE"/>
    <property type="match status" value="1"/>
</dbReference>
<keyword evidence="2" id="KW-0328">Glycosyltransferase</keyword>